<feature type="transmembrane region" description="Helical" evidence="5">
    <location>
        <begin position="263"/>
        <end position="280"/>
    </location>
</feature>
<evidence type="ECO:0000313" key="7">
    <source>
        <dbReference type="EMBL" id="MST95693.1"/>
    </source>
</evidence>
<dbReference type="InterPro" id="IPR007016">
    <property type="entry name" value="O-antigen_ligase-rel_domated"/>
</dbReference>
<organism evidence="7 8">
    <name type="scientific">Victivallis lenta</name>
    <dbReference type="NCBI Taxonomy" id="2606640"/>
    <lineage>
        <taxon>Bacteria</taxon>
        <taxon>Pseudomonadati</taxon>
        <taxon>Lentisphaerota</taxon>
        <taxon>Lentisphaeria</taxon>
        <taxon>Victivallales</taxon>
        <taxon>Victivallaceae</taxon>
        <taxon>Victivallis</taxon>
    </lineage>
</organism>
<feature type="transmembrane region" description="Helical" evidence="5">
    <location>
        <begin position="121"/>
        <end position="140"/>
    </location>
</feature>
<feature type="transmembrane region" description="Helical" evidence="5">
    <location>
        <begin position="202"/>
        <end position="227"/>
    </location>
</feature>
<evidence type="ECO:0000256" key="5">
    <source>
        <dbReference type="SAM" id="Phobius"/>
    </source>
</evidence>
<gene>
    <name evidence="7" type="ORF">FYJ85_01350</name>
</gene>
<reference evidence="7 8" key="1">
    <citation type="submission" date="2019-08" db="EMBL/GenBank/DDBJ databases">
        <title>In-depth cultivation of the pig gut microbiome towards novel bacterial diversity and tailored functional studies.</title>
        <authorList>
            <person name="Wylensek D."/>
            <person name="Hitch T.C.A."/>
            <person name="Clavel T."/>
        </authorList>
    </citation>
    <scope>NUCLEOTIDE SEQUENCE [LARGE SCALE GENOMIC DNA]</scope>
    <source>
        <strain evidence="7 8">BBE-744-WT-12</strain>
    </source>
</reference>
<proteinExistence type="predicted"/>
<dbReference type="SUPFAM" id="SSF48452">
    <property type="entry name" value="TPR-like"/>
    <property type="match status" value="1"/>
</dbReference>
<name>A0A844FXU1_9BACT</name>
<feature type="transmembrane region" description="Helical" evidence="5">
    <location>
        <begin position="362"/>
        <end position="386"/>
    </location>
</feature>
<dbReference type="RefSeq" id="WP_154416752.1">
    <property type="nucleotide sequence ID" value="NZ_VUNS01000001.1"/>
</dbReference>
<protein>
    <recommendedName>
        <fullName evidence="6">O-antigen ligase-related domain-containing protein</fullName>
    </recommendedName>
</protein>
<feature type="transmembrane region" description="Helical" evidence="5">
    <location>
        <begin position="147"/>
        <end position="164"/>
    </location>
</feature>
<evidence type="ECO:0000256" key="3">
    <source>
        <dbReference type="ARBA" id="ARBA00022989"/>
    </source>
</evidence>
<dbReference type="InterPro" id="IPR051533">
    <property type="entry name" value="WaaL-like"/>
</dbReference>
<comment type="caution">
    <text evidence="7">The sequence shown here is derived from an EMBL/GenBank/DDBJ whole genome shotgun (WGS) entry which is preliminary data.</text>
</comment>
<evidence type="ECO:0000256" key="2">
    <source>
        <dbReference type="ARBA" id="ARBA00022692"/>
    </source>
</evidence>
<keyword evidence="3 5" id="KW-1133">Transmembrane helix</keyword>
<dbReference type="InterPro" id="IPR011990">
    <property type="entry name" value="TPR-like_helical_dom_sf"/>
</dbReference>
<feature type="transmembrane region" description="Helical" evidence="5">
    <location>
        <begin position="12"/>
        <end position="37"/>
    </location>
</feature>
<dbReference type="Proteomes" id="UP000435649">
    <property type="component" value="Unassembled WGS sequence"/>
</dbReference>
<feature type="transmembrane region" description="Helical" evidence="5">
    <location>
        <begin position="57"/>
        <end position="81"/>
    </location>
</feature>
<dbReference type="PANTHER" id="PTHR37422:SF13">
    <property type="entry name" value="LIPOPOLYSACCHARIDE BIOSYNTHESIS PROTEIN PA4999-RELATED"/>
    <property type="match status" value="1"/>
</dbReference>
<keyword evidence="8" id="KW-1185">Reference proteome</keyword>
<feature type="domain" description="O-antigen ligase-related" evidence="6">
    <location>
        <begin position="247"/>
        <end position="378"/>
    </location>
</feature>
<comment type="subcellular location">
    <subcellularLocation>
        <location evidence="1">Membrane</location>
        <topology evidence="1">Multi-pass membrane protein</topology>
    </subcellularLocation>
</comment>
<feature type="transmembrane region" description="Helical" evidence="5">
    <location>
        <begin position="287"/>
        <end position="310"/>
    </location>
</feature>
<feature type="transmembrane region" description="Helical" evidence="5">
    <location>
        <begin position="457"/>
        <end position="479"/>
    </location>
</feature>
<dbReference type="GO" id="GO:0016020">
    <property type="term" value="C:membrane"/>
    <property type="evidence" value="ECO:0007669"/>
    <property type="project" value="UniProtKB-SubCell"/>
</dbReference>
<sequence length="610" mass="67169">MKKTETPGRIGPLEYAAGGVVGLLTLLLPLKFASLAVMPEATSFFPGYWSAYIDITWPAHSFGLFSGAALFLALAVFGWRAASPLRSPCGRTMLLWALGLPLAALPGLINCDTPDYGIWEILHLAGVGAYLWALYLVLACRPEWRKTFLWLLAAGAGLVVYSGLRQYFVGFAETREFARRQYEEGILISEILRIKLEDDRVFATFASCNVLAGYLVLVIPPVCYTLWRFGDRFEPEKVSRPLLAGIGAVFLGAVLLLTRGRGALLAAVLAAAGFVLTLPMRRLWRAGLIALAVFTIAGGVVFAHCAGRGFGSVAERVDYLKTSFTMVMEKPLAGHGWGGFFYRHMQLKTTGTDEAAHDPHNIVAAFATQAGIPAGLLVAFALFYPLAALGRRIFRKEADGFAVAIFWGEAAFLLHALMDVDLQIPACMALAGGLLIAALVVPRTADDAASAVGSKKWLLWLLPGVLLGVAALGGSWYTLRAELAYDGLMKYLQPQTPGDLELRVTPEKIERALRDAVAARPYSPFPWESAGDFYLMRRDYRSAERCFAEAQKRTMARPSTYERLSRIERVRGNRRRAGELLLEACRRFPGNPKYTDELKEHYPELEFNRK</sequence>
<feature type="transmembrane region" description="Helical" evidence="5">
    <location>
        <begin position="93"/>
        <end position="109"/>
    </location>
</feature>
<feature type="transmembrane region" description="Helical" evidence="5">
    <location>
        <begin position="398"/>
        <end position="417"/>
    </location>
</feature>
<accession>A0A844FXU1</accession>
<dbReference type="PANTHER" id="PTHR37422">
    <property type="entry name" value="TEICHURONIC ACID BIOSYNTHESIS PROTEIN TUAE"/>
    <property type="match status" value="1"/>
</dbReference>
<evidence type="ECO:0000259" key="6">
    <source>
        <dbReference type="Pfam" id="PF04932"/>
    </source>
</evidence>
<dbReference type="Pfam" id="PF04932">
    <property type="entry name" value="Wzy_C"/>
    <property type="match status" value="1"/>
</dbReference>
<keyword evidence="2 5" id="KW-0812">Transmembrane</keyword>
<evidence type="ECO:0000256" key="1">
    <source>
        <dbReference type="ARBA" id="ARBA00004141"/>
    </source>
</evidence>
<evidence type="ECO:0000313" key="8">
    <source>
        <dbReference type="Proteomes" id="UP000435649"/>
    </source>
</evidence>
<dbReference type="EMBL" id="VUNS01000001">
    <property type="protein sequence ID" value="MST95693.1"/>
    <property type="molecule type" value="Genomic_DNA"/>
</dbReference>
<feature type="transmembrane region" description="Helical" evidence="5">
    <location>
        <begin position="239"/>
        <end position="257"/>
    </location>
</feature>
<evidence type="ECO:0000256" key="4">
    <source>
        <dbReference type="ARBA" id="ARBA00023136"/>
    </source>
</evidence>
<dbReference type="Gene3D" id="1.25.40.10">
    <property type="entry name" value="Tetratricopeptide repeat domain"/>
    <property type="match status" value="1"/>
</dbReference>
<feature type="transmembrane region" description="Helical" evidence="5">
    <location>
        <begin position="423"/>
        <end position="445"/>
    </location>
</feature>
<dbReference type="AlphaFoldDB" id="A0A844FXU1"/>
<keyword evidence="4 5" id="KW-0472">Membrane</keyword>